<dbReference type="SUPFAM" id="SSF56731">
    <property type="entry name" value="DNA primase core"/>
    <property type="match status" value="1"/>
</dbReference>
<dbReference type="GO" id="GO:0006269">
    <property type="term" value="P:DNA replication, synthesis of primer"/>
    <property type="evidence" value="ECO:0007669"/>
    <property type="project" value="TreeGrafter"/>
</dbReference>
<keyword evidence="3" id="KW-0862">Zinc</keyword>
<organism evidence="5">
    <name type="scientific">candidate division WWE3 bacterium</name>
    <dbReference type="NCBI Taxonomy" id="2053526"/>
    <lineage>
        <taxon>Bacteria</taxon>
        <taxon>Katanobacteria</taxon>
    </lineage>
</organism>
<dbReference type="Gene3D" id="3.90.580.10">
    <property type="entry name" value="Zinc finger, CHC2-type domain"/>
    <property type="match status" value="1"/>
</dbReference>
<dbReference type="SUPFAM" id="SSF57783">
    <property type="entry name" value="Zinc beta-ribbon"/>
    <property type="match status" value="1"/>
</dbReference>
<evidence type="ECO:0000256" key="3">
    <source>
        <dbReference type="ARBA" id="ARBA00022833"/>
    </source>
</evidence>
<dbReference type="Proteomes" id="UP000886106">
    <property type="component" value="Unassembled WGS sequence"/>
</dbReference>
<comment type="caution">
    <text evidence="5">The sequence shown here is derived from an EMBL/GenBank/DDBJ whole genome shotgun (WGS) entry which is preliminary data.</text>
</comment>
<evidence type="ECO:0000256" key="1">
    <source>
        <dbReference type="ARBA" id="ARBA00022723"/>
    </source>
</evidence>
<reference evidence="5" key="1">
    <citation type="journal article" date="2020" name="mSystems">
        <title>Genome- and Community-Level Interaction Insights into Carbon Utilization and Element Cycling Functions of Hydrothermarchaeota in Hydrothermal Sediment.</title>
        <authorList>
            <person name="Zhou Z."/>
            <person name="Liu Y."/>
            <person name="Xu W."/>
            <person name="Pan J."/>
            <person name="Luo Z.H."/>
            <person name="Li M."/>
        </authorList>
    </citation>
    <scope>NUCLEOTIDE SEQUENCE [LARGE SCALE GENOMIC DNA]</scope>
    <source>
        <strain evidence="5">HyVt-517</strain>
    </source>
</reference>
<name>A0A7V5J188_UNCKA</name>
<keyword evidence="1" id="KW-0479">Metal-binding</keyword>
<protein>
    <submittedName>
        <fullName evidence="5">DNA primase</fullName>
    </submittedName>
</protein>
<dbReference type="GO" id="GO:0008270">
    <property type="term" value="F:zinc ion binding"/>
    <property type="evidence" value="ECO:0007669"/>
    <property type="project" value="UniProtKB-KW"/>
</dbReference>
<dbReference type="EMBL" id="DRNS01000088">
    <property type="protein sequence ID" value="HHH14309.1"/>
    <property type="molecule type" value="Genomic_DNA"/>
</dbReference>
<dbReference type="PANTHER" id="PTHR30313">
    <property type="entry name" value="DNA PRIMASE"/>
    <property type="match status" value="1"/>
</dbReference>
<dbReference type="InterPro" id="IPR050219">
    <property type="entry name" value="DnaG_primase"/>
</dbReference>
<dbReference type="Pfam" id="PF13155">
    <property type="entry name" value="Toprim_2"/>
    <property type="match status" value="1"/>
</dbReference>
<dbReference type="GO" id="GO:0003677">
    <property type="term" value="F:DNA binding"/>
    <property type="evidence" value="ECO:0007669"/>
    <property type="project" value="InterPro"/>
</dbReference>
<gene>
    <name evidence="5" type="ORF">ENJ78_01215</name>
</gene>
<dbReference type="GO" id="GO:0005737">
    <property type="term" value="C:cytoplasm"/>
    <property type="evidence" value="ECO:0007669"/>
    <property type="project" value="TreeGrafter"/>
</dbReference>
<evidence type="ECO:0000259" key="4">
    <source>
        <dbReference type="Pfam" id="PF01807"/>
    </source>
</evidence>
<dbReference type="Gene3D" id="3.40.1360.10">
    <property type="match status" value="1"/>
</dbReference>
<dbReference type="InterPro" id="IPR002694">
    <property type="entry name" value="Znf_CHC2"/>
</dbReference>
<evidence type="ECO:0000313" key="5">
    <source>
        <dbReference type="EMBL" id="HHH14309.1"/>
    </source>
</evidence>
<dbReference type="InterPro" id="IPR036977">
    <property type="entry name" value="DNA_primase_Znf_CHC2"/>
</dbReference>
<dbReference type="GO" id="GO:0003899">
    <property type="term" value="F:DNA-directed RNA polymerase activity"/>
    <property type="evidence" value="ECO:0007669"/>
    <property type="project" value="InterPro"/>
</dbReference>
<feature type="domain" description="Zinc finger CHC2-type" evidence="4">
    <location>
        <begin position="7"/>
        <end position="89"/>
    </location>
</feature>
<proteinExistence type="predicted"/>
<dbReference type="Pfam" id="PF01807">
    <property type="entry name" value="Zn_ribbon_DnaG"/>
    <property type="match status" value="1"/>
</dbReference>
<sequence length="303" mass="34291">MTTQDAKKIDLVDVMARLGHTPTKIQGASVWYRSPFREEKTASFKVNKDLNSWYDFGIGEGGRIIELFQALYNDQSVPHALEIIGNMHAFSVPTPAPLPKPPKQKTDKPVITAVREISNPALIQYLEQKRGLDPELVRLYASEIHYNVGNASYIAIGHANEKGGFDVRNGNFKGCLKAKDITHFTGTEKTGKIAVFEGLFDFLALLQMHKLKEPPHDALILNSVSLVDRACEYIEEQEFNDINLYLDNDKAGEQAIETFRKNFKIVKDHSKKYLKYKDLNDLLLDKNAFLIELKKAKSKNLNP</sequence>
<dbReference type="AlphaFoldDB" id="A0A7V5J188"/>
<keyword evidence="2" id="KW-0863">Zinc-finger</keyword>
<accession>A0A7V5J188</accession>
<dbReference type="PANTHER" id="PTHR30313:SF2">
    <property type="entry name" value="DNA PRIMASE"/>
    <property type="match status" value="1"/>
</dbReference>
<evidence type="ECO:0000256" key="2">
    <source>
        <dbReference type="ARBA" id="ARBA00022771"/>
    </source>
</evidence>